<dbReference type="PANTHER" id="PTHR22603">
    <property type="entry name" value="CHOLINE/ETHANOALAMINE KINASE"/>
    <property type="match status" value="1"/>
</dbReference>
<dbReference type="AlphaFoldDB" id="A0A8B2U436"/>
<keyword evidence="1" id="KW-0418">Kinase</keyword>
<accession>A0A8B2U436</accession>
<proteinExistence type="predicted"/>
<name>A0A8B2U436_9PAST</name>
<dbReference type="PANTHER" id="PTHR22603:SF66">
    <property type="entry name" value="ETHANOLAMINE KINASE"/>
    <property type="match status" value="1"/>
</dbReference>
<evidence type="ECO:0000313" key="1">
    <source>
        <dbReference type="EMBL" id="RDE71311.1"/>
    </source>
</evidence>
<gene>
    <name evidence="1" type="ORF">DPV83_05215</name>
</gene>
<dbReference type="InterPro" id="IPR011009">
    <property type="entry name" value="Kinase-like_dom_sf"/>
</dbReference>
<dbReference type="CDD" id="cd05151">
    <property type="entry name" value="ChoK-like"/>
    <property type="match status" value="1"/>
</dbReference>
<dbReference type="Gene3D" id="3.30.200.20">
    <property type="entry name" value="Phosphorylase Kinase, domain 1"/>
    <property type="match status" value="1"/>
</dbReference>
<dbReference type="GO" id="GO:0004305">
    <property type="term" value="F:ethanolamine kinase activity"/>
    <property type="evidence" value="ECO:0007669"/>
    <property type="project" value="TreeGrafter"/>
</dbReference>
<organism evidence="1 2">
    <name type="scientific">Aggregatibacter segnis</name>
    <dbReference type="NCBI Taxonomy" id="739"/>
    <lineage>
        <taxon>Bacteria</taxon>
        <taxon>Pseudomonadati</taxon>
        <taxon>Pseudomonadota</taxon>
        <taxon>Gammaproteobacteria</taxon>
        <taxon>Pasteurellales</taxon>
        <taxon>Pasteurellaceae</taxon>
        <taxon>Aggregatibacter</taxon>
    </lineage>
</organism>
<comment type="caution">
    <text evidence="1">The sequence shown here is derived from an EMBL/GenBank/DDBJ whole genome shotgun (WGS) entry which is preliminary data.</text>
</comment>
<dbReference type="GO" id="GO:0006646">
    <property type="term" value="P:phosphatidylethanolamine biosynthetic process"/>
    <property type="evidence" value="ECO:0007669"/>
    <property type="project" value="TreeGrafter"/>
</dbReference>
<protein>
    <submittedName>
        <fullName evidence="1">Choline kinase</fullName>
    </submittedName>
</protein>
<evidence type="ECO:0000313" key="2">
    <source>
        <dbReference type="Proteomes" id="UP000253998"/>
    </source>
</evidence>
<sequence length="267" mass="32129">MTNSNYLISTILEDKYVVRIPGEMTHSMISRKNEKLNSLLMSEHGFNVDTTYFNENTGIKITKFLENSISLNHHNINNKNHLEIIAKKLYKLHNSKLKFNNEFNTSSTFNNYLKLLKDPNNFYKFNKNIEEICHFFDKVCCYLDQKYERKSPCHNDLVPENILIRKNTPFFIDWEYSGMNHPLFDISAFFLESNLSQKNQKFFLQVYDEKIDLHKTQKDILYFQFSQDVLWFLWTIIKQENNEFFNNYAANRINRAYKFLKTIKREL</sequence>
<dbReference type="GO" id="GO:0005737">
    <property type="term" value="C:cytoplasm"/>
    <property type="evidence" value="ECO:0007669"/>
    <property type="project" value="TreeGrafter"/>
</dbReference>
<reference evidence="1 2" key="1">
    <citation type="submission" date="2018-05" db="EMBL/GenBank/DDBJ databases">
        <title>Draft Genome Sequences for a Diverse set of 7 Haemophilus Species.</title>
        <authorList>
            <person name="Nichols M."/>
            <person name="Topaz N."/>
            <person name="Wang X."/>
            <person name="Wang X."/>
            <person name="Boxrud D."/>
        </authorList>
    </citation>
    <scope>NUCLEOTIDE SEQUENCE [LARGE SCALE GENOMIC DNA]</scope>
    <source>
        <strain evidence="1 2">C2001002503</strain>
    </source>
</reference>
<dbReference type="Gene3D" id="3.90.1200.10">
    <property type="match status" value="1"/>
</dbReference>
<dbReference type="EMBL" id="QEPM01000003">
    <property type="protein sequence ID" value="RDE71311.1"/>
    <property type="molecule type" value="Genomic_DNA"/>
</dbReference>
<dbReference type="Proteomes" id="UP000253998">
    <property type="component" value="Unassembled WGS sequence"/>
</dbReference>
<dbReference type="SUPFAM" id="SSF56112">
    <property type="entry name" value="Protein kinase-like (PK-like)"/>
    <property type="match status" value="1"/>
</dbReference>
<keyword evidence="1" id="KW-0808">Transferase</keyword>
<dbReference type="Pfam" id="PF01633">
    <property type="entry name" value="Choline_kinase"/>
    <property type="match status" value="1"/>
</dbReference>